<sequence>MSTENHLTTEQIHEGMKEGLQKYENLTFLAKYGMFMGVIQILEFGLKKLLQEKFNYDLDEMEKWTLGKTVKELKEKGLRSDFISLLENIVEKRNYIAHEMLSNMALMNSIVEDLNPYPKDERKLDKAIIELENIIFFFDWTNTNNGWD</sequence>
<evidence type="ECO:0008006" key="3">
    <source>
        <dbReference type="Google" id="ProtNLM"/>
    </source>
</evidence>
<dbReference type="STRING" id="373672.SAMN05421785_104111"/>
<dbReference type="EMBL" id="FTOV01000004">
    <property type="protein sequence ID" value="SIS95313.1"/>
    <property type="molecule type" value="Genomic_DNA"/>
</dbReference>
<reference evidence="1 2" key="1">
    <citation type="submission" date="2017-01" db="EMBL/GenBank/DDBJ databases">
        <authorList>
            <person name="Mah S.A."/>
            <person name="Swanson W.J."/>
            <person name="Moy G.W."/>
            <person name="Vacquier V.D."/>
        </authorList>
    </citation>
    <scope>NUCLEOTIDE SEQUENCE [LARGE SCALE GENOMIC DNA]</scope>
    <source>
        <strain evidence="1 2">DSM 18014</strain>
    </source>
</reference>
<evidence type="ECO:0000313" key="2">
    <source>
        <dbReference type="Proteomes" id="UP000185781"/>
    </source>
</evidence>
<protein>
    <recommendedName>
        <fullName evidence="3">DUF4145 domain-containing protein</fullName>
    </recommendedName>
</protein>
<accession>A0A1N7NA81</accession>
<dbReference type="AlphaFoldDB" id="A0A1N7NA81"/>
<gene>
    <name evidence="1" type="ORF">SAMN05421785_104111</name>
</gene>
<dbReference type="OrthoDB" id="9156078at2"/>
<organism evidence="1 2">
    <name type="scientific">Chryseobacterium gambrini</name>
    <dbReference type="NCBI Taxonomy" id="373672"/>
    <lineage>
        <taxon>Bacteria</taxon>
        <taxon>Pseudomonadati</taxon>
        <taxon>Bacteroidota</taxon>
        <taxon>Flavobacteriia</taxon>
        <taxon>Flavobacteriales</taxon>
        <taxon>Weeksellaceae</taxon>
        <taxon>Chryseobacterium group</taxon>
        <taxon>Chryseobacterium</taxon>
    </lineage>
</organism>
<dbReference type="Proteomes" id="UP000185781">
    <property type="component" value="Unassembled WGS sequence"/>
</dbReference>
<dbReference type="RefSeq" id="WP_076392181.1">
    <property type="nucleotide sequence ID" value="NZ_FTOV01000004.1"/>
</dbReference>
<evidence type="ECO:0000313" key="1">
    <source>
        <dbReference type="EMBL" id="SIS95313.1"/>
    </source>
</evidence>
<name>A0A1N7NA81_9FLAO</name>
<proteinExistence type="predicted"/>